<comment type="caution">
    <text evidence="1">The sequence shown here is derived from an EMBL/GenBank/DDBJ whole genome shotgun (WGS) entry which is preliminary data.</text>
</comment>
<accession>A0A5B7HB11</accession>
<protein>
    <submittedName>
        <fullName evidence="1">Uncharacterized protein</fullName>
    </submittedName>
</protein>
<reference evidence="1 2" key="1">
    <citation type="submission" date="2019-05" db="EMBL/GenBank/DDBJ databases">
        <title>Another draft genome of Portunus trituberculatus and its Hox gene families provides insights of decapod evolution.</title>
        <authorList>
            <person name="Jeong J.-H."/>
            <person name="Song I."/>
            <person name="Kim S."/>
            <person name="Choi T."/>
            <person name="Kim D."/>
            <person name="Ryu S."/>
            <person name="Kim W."/>
        </authorList>
    </citation>
    <scope>NUCLEOTIDE SEQUENCE [LARGE SCALE GENOMIC DNA]</scope>
    <source>
        <tissue evidence="1">Muscle</tissue>
    </source>
</reference>
<dbReference type="AlphaFoldDB" id="A0A5B7HB11"/>
<proteinExistence type="predicted"/>
<evidence type="ECO:0000313" key="2">
    <source>
        <dbReference type="Proteomes" id="UP000324222"/>
    </source>
</evidence>
<evidence type="ECO:0000313" key="1">
    <source>
        <dbReference type="EMBL" id="MPC66158.1"/>
    </source>
</evidence>
<organism evidence="1 2">
    <name type="scientific">Portunus trituberculatus</name>
    <name type="common">Swimming crab</name>
    <name type="synonym">Neptunus trituberculatus</name>
    <dbReference type="NCBI Taxonomy" id="210409"/>
    <lineage>
        <taxon>Eukaryota</taxon>
        <taxon>Metazoa</taxon>
        <taxon>Ecdysozoa</taxon>
        <taxon>Arthropoda</taxon>
        <taxon>Crustacea</taxon>
        <taxon>Multicrustacea</taxon>
        <taxon>Malacostraca</taxon>
        <taxon>Eumalacostraca</taxon>
        <taxon>Eucarida</taxon>
        <taxon>Decapoda</taxon>
        <taxon>Pleocyemata</taxon>
        <taxon>Brachyura</taxon>
        <taxon>Eubrachyura</taxon>
        <taxon>Portunoidea</taxon>
        <taxon>Portunidae</taxon>
        <taxon>Portuninae</taxon>
        <taxon>Portunus</taxon>
    </lineage>
</organism>
<name>A0A5B7HB11_PORTR</name>
<gene>
    <name evidence="1" type="ORF">E2C01_060303</name>
</gene>
<sequence length="89" mass="10070">MFPYRVPTQEWKYESRLRLYCRALASQRAAVPRPNLHSTPTHPSIDVAAAQYSTTFVTVNYILYSFCTTGCQQFTNDAMLEDVVCGTGL</sequence>
<keyword evidence="2" id="KW-1185">Reference proteome</keyword>
<dbReference type="Proteomes" id="UP000324222">
    <property type="component" value="Unassembled WGS sequence"/>
</dbReference>
<dbReference type="EMBL" id="VSRR010024373">
    <property type="protein sequence ID" value="MPC66158.1"/>
    <property type="molecule type" value="Genomic_DNA"/>
</dbReference>